<comment type="caution">
    <text evidence="9">The sequence shown here is derived from an EMBL/GenBank/DDBJ whole genome shotgun (WGS) entry which is preliminary data.</text>
</comment>
<comment type="similarity">
    <text evidence="2">Belongs to the outer membrane factor (OMF) (TC 1.B.17) family.</text>
</comment>
<evidence type="ECO:0000313" key="9">
    <source>
        <dbReference type="EMBL" id="PWF21738.1"/>
    </source>
</evidence>
<dbReference type="GO" id="GO:1990281">
    <property type="term" value="C:efflux pump complex"/>
    <property type="evidence" value="ECO:0007669"/>
    <property type="project" value="TreeGrafter"/>
</dbReference>
<evidence type="ECO:0000256" key="6">
    <source>
        <dbReference type="ARBA" id="ARBA00023136"/>
    </source>
</evidence>
<keyword evidence="6" id="KW-0472">Membrane</keyword>
<keyword evidence="8" id="KW-0732">Signal</keyword>
<dbReference type="Gene3D" id="1.20.1600.10">
    <property type="entry name" value="Outer membrane efflux proteins (OEP)"/>
    <property type="match status" value="1"/>
</dbReference>
<keyword evidence="5" id="KW-0812">Transmembrane</keyword>
<dbReference type="Proteomes" id="UP000245212">
    <property type="component" value="Unassembled WGS sequence"/>
</dbReference>
<evidence type="ECO:0000256" key="5">
    <source>
        <dbReference type="ARBA" id="ARBA00022692"/>
    </source>
</evidence>
<evidence type="ECO:0000256" key="2">
    <source>
        <dbReference type="ARBA" id="ARBA00007613"/>
    </source>
</evidence>
<comment type="subcellular location">
    <subcellularLocation>
        <location evidence="1">Cell outer membrane</location>
    </subcellularLocation>
</comment>
<dbReference type="PANTHER" id="PTHR30026:SF22">
    <property type="entry name" value="OUTER MEMBRANE EFFLUX PROTEIN"/>
    <property type="match status" value="1"/>
</dbReference>
<evidence type="ECO:0000256" key="8">
    <source>
        <dbReference type="SAM" id="SignalP"/>
    </source>
</evidence>
<dbReference type="InterPro" id="IPR010130">
    <property type="entry name" value="T1SS_OMP_TolC"/>
</dbReference>
<dbReference type="InterPro" id="IPR003423">
    <property type="entry name" value="OMP_efflux"/>
</dbReference>
<sequence length="501" mass="55285">MSATGFSLKSSLCAAILMAYAGSALAQQAGGNAPADTLQTVIDKAITTHPEIRARANDMLSTLEGQNVARGALRPEVNANGWVGKEWRSHVPDSSSYNWNRPGWSVELRQLIYDGWSSVNNVRQLGFEKLSGYYELLATIDNLATEASLAYLDVQRYREMERLARDNFNIHEQTLAHLRERSMSGVGRGVDLEQANGRLALAQSNLMTESGNLNDVAQRYRRVVGEFPATHLAAVPDMATFLPTPEVKDFAGSVRINPSLLSKQALVQAAEAGVESARGNFQPTLEFLASTGRDRETNAPASRDIQSSRVQLRMSYNLYRGGADAARVRQTSAQQYAAQDVRDYTCRNVSQELSIAWNTVERLRAQMPYLVEHELATSKVRTAYQQQFQIGQRSLLDLLDTENELFDARRALTNAQFNLRQAEIQWLALSHKVLPMVGLSPNQVAPEEDAKLLLPDEVLEQCRTPVPDNSNLAPVAVTYRDGMAPPVLTPIQQNGAGAGGW</sequence>
<dbReference type="GO" id="GO:0009279">
    <property type="term" value="C:cell outer membrane"/>
    <property type="evidence" value="ECO:0007669"/>
    <property type="project" value="UniProtKB-SubCell"/>
</dbReference>
<feature type="chain" id="PRO_5016036633" description="Type I secretion protein TolC" evidence="8">
    <location>
        <begin position="27"/>
        <end position="501"/>
    </location>
</feature>
<dbReference type="RefSeq" id="WP_109062555.1">
    <property type="nucleotide sequence ID" value="NZ_QETA01000006.1"/>
</dbReference>
<dbReference type="NCBIfam" id="TIGR01844">
    <property type="entry name" value="type_I_sec_TolC"/>
    <property type="match status" value="1"/>
</dbReference>
<proteinExistence type="inferred from homology"/>
<keyword evidence="10" id="KW-1185">Reference proteome</keyword>
<gene>
    <name evidence="9" type="ORF">DD235_13085</name>
</gene>
<dbReference type="AlphaFoldDB" id="A0A2V1JXL0"/>
<dbReference type="Pfam" id="PF02321">
    <property type="entry name" value="OEP"/>
    <property type="match status" value="2"/>
</dbReference>
<evidence type="ECO:0000256" key="7">
    <source>
        <dbReference type="ARBA" id="ARBA00023237"/>
    </source>
</evidence>
<feature type="signal peptide" evidence="8">
    <location>
        <begin position="1"/>
        <end position="26"/>
    </location>
</feature>
<protein>
    <recommendedName>
        <fullName evidence="11">Type I secretion protein TolC</fullName>
    </recommendedName>
</protein>
<evidence type="ECO:0000256" key="1">
    <source>
        <dbReference type="ARBA" id="ARBA00004442"/>
    </source>
</evidence>
<evidence type="ECO:0000313" key="10">
    <source>
        <dbReference type="Proteomes" id="UP000245212"/>
    </source>
</evidence>
<dbReference type="InterPro" id="IPR051906">
    <property type="entry name" value="TolC-like"/>
</dbReference>
<reference evidence="10" key="1">
    <citation type="submission" date="2018-05" db="EMBL/GenBank/DDBJ databases">
        <authorList>
            <person name="Li Y."/>
        </authorList>
    </citation>
    <scope>NUCLEOTIDE SEQUENCE [LARGE SCALE GENOMIC DNA]</scope>
    <source>
        <strain evidence="10">3d-2-2</strain>
    </source>
</reference>
<name>A0A2V1JXL0_9BURK</name>
<dbReference type="EMBL" id="QETA01000006">
    <property type="protein sequence ID" value="PWF21738.1"/>
    <property type="molecule type" value="Genomic_DNA"/>
</dbReference>
<evidence type="ECO:0008006" key="11">
    <source>
        <dbReference type="Google" id="ProtNLM"/>
    </source>
</evidence>
<accession>A0A2V1JXL0</accession>
<keyword evidence="3" id="KW-0813">Transport</keyword>
<dbReference type="GO" id="GO:0015288">
    <property type="term" value="F:porin activity"/>
    <property type="evidence" value="ECO:0007669"/>
    <property type="project" value="TreeGrafter"/>
</dbReference>
<evidence type="ECO:0000256" key="4">
    <source>
        <dbReference type="ARBA" id="ARBA00022452"/>
    </source>
</evidence>
<keyword evidence="7" id="KW-0998">Cell outer membrane</keyword>
<organism evidence="9 10">
    <name type="scientific">Corticimicrobacter populi</name>
    <dbReference type="NCBI Taxonomy" id="2175229"/>
    <lineage>
        <taxon>Bacteria</taxon>
        <taxon>Pseudomonadati</taxon>
        <taxon>Pseudomonadota</taxon>
        <taxon>Betaproteobacteria</taxon>
        <taxon>Burkholderiales</taxon>
        <taxon>Alcaligenaceae</taxon>
        <taxon>Corticimicrobacter</taxon>
    </lineage>
</organism>
<evidence type="ECO:0000256" key="3">
    <source>
        <dbReference type="ARBA" id="ARBA00022448"/>
    </source>
</evidence>
<dbReference type="PANTHER" id="PTHR30026">
    <property type="entry name" value="OUTER MEMBRANE PROTEIN TOLC"/>
    <property type="match status" value="1"/>
</dbReference>
<dbReference type="SUPFAM" id="SSF56954">
    <property type="entry name" value="Outer membrane efflux proteins (OEP)"/>
    <property type="match status" value="1"/>
</dbReference>
<keyword evidence="4" id="KW-1134">Transmembrane beta strand</keyword>
<dbReference type="GO" id="GO:0015562">
    <property type="term" value="F:efflux transmembrane transporter activity"/>
    <property type="evidence" value="ECO:0007669"/>
    <property type="project" value="InterPro"/>
</dbReference>